<protein>
    <submittedName>
        <fullName evidence="7">Transcription antitermination protein NusB</fullName>
    </submittedName>
</protein>
<evidence type="ECO:0000256" key="2">
    <source>
        <dbReference type="ARBA" id="ARBA00022814"/>
    </source>
</evidence>
<dbReference type="GO" id="GO:0031564">
    <property type="term" value="P:transcription antitermination"/>
    <property type="evidence" value="ECO:0007669"/>
    <property type="project" value="UniProtKB-KW"/>
</dbReference>
<dbReference type="Gene3D" id="1.10.940.10">
    <property type="entry name" value="NusB-like"/>
    <property type="match status" value="1"/>
</dbReference>
<reference evidence="7" key="1">
    <citation type="submission" date="2019-08" db="EMBL/GenBank/DDBJ databases">
        <authorList>
            <person name="Kucharzyk K."/>
            <person name="Murdoch R.W."/>
            <person name="Higgins S."/>
            <person name="Loffler F."/>
        </authorList>
    </citation>
    <scope>NUCLEOTIDE SEQUENCE</scope>
</reference>
<evidence type="ECO:0000313" key="7">
    <source>
        <dbReference type="EMBL" id="MPM43643.1"/>
    </source>
</evidence>
<dbReference type="InterPro" id="IPR006027">
    <property type="entry name" value="NusB_RsmB_TIM44"/>
</dbReference>
<dbReference type="PANTHER" id="PTHR11078">
    <property type="entry name" value="N UTILIZATION SUBSTANCE PROTEIN B-RELATED"/>
    <property type="match status" value="1"/>
</dbReference>
<proteinExistence type="inferred from homology"/>
<dbReference type="HAMAP" id="MF_00073">
    <property type="entry name" value="NusB"/>
    <property type="match status" value="1"/>
</dbReference>
<sequence>MSRLSARRAAMQMIYEDMLGGEGGDDTLLGLIEFKPDDERDDDYIKALTEGVKQYQADIDQEIASRSQTRELTRIPVLVRSILRLAMYEMNYLKDTPSSVIINEAVELAKRFGEEGDSRFINGLLGSYLRDTQPT</sequence>
<comment type="caution">
    <text evidence="7">The sequence shown here is derived from an EMBL/GenBank/DDBJ whole genome shotgun (WGS) entry which is preliminary data.</text>
</comment>
<dbReference type="AlphaFoldDB" id="A0A644ZYE0"/>
<gene>
    <name evidence="7" type="primary">nusB_15</name>
    <name evidence="7" type="ORF">SDC9_90320</name>
</gene>
<dbReference type="GO" id="GO:0005829">
    <property type="term" value="C:cytosol"/>
    <property type="evidence" value="ECO:0007669"/>
    <property type="project" value="TreeGrafter"/>
</dbReference>
<dbReference type="PANTHER" id="PTHR11078:SF3">
    <property type="entry name" value="ANTITERMINATION NUSB DOMAIN-CONTAINING PROTEIN"/>
    <property type="match status" value="1"/>
</dbReference>
<accession>A0A644ZYE0</accession>
<dbReference type="GO" id="GO:0006353">
    <property type="term" value="P:DNA-templated transcription termination"/>
    <property type="evidence" value="ECO:0007669"/>
    <property type="project" value="InterPro"/>
</dbReference>
<evidence type="ECO:0000256" key="3">
    <source>
        <dbReference type="ARBA" id="ARBA00022884"/>
    </source>
</evidence>
<keyword evidence="4" id="KW-0805">Transcription regulation</keyword>
<evidence type="ECO:0000259" key="6">
    <source>
        <dbReference type="Pfam" id="PF01029"/>
    </source>
</evidence>
<keyword evidence="2" id="KW-0889">Transcription antitermination</keyword>
<comment type="similarity">
    <text evidence="1">Belongs to the NusB family.</text>
</comment>
<keyword evidence="5" id="KW-0804">Transcription</keyword>
<name>A0A644ZYE0_9ZZZZ</name>
<feature type="domain" description="NusB/RsmB/TIM44" evidence="6">
    <location>
        <begin position="5"/>
        <end position="129"/>
    </location>
</feature>
<evidence type="ECO:0000256" key="4">
    <source>
        <dbReference type="ARBA" id="ARBA00023015"/>
    </source>
</evidence>
<dbReference type="NCBIfam" id="TIGR01951">
    <property type="entry name" value="nusB"/>
    <property type="match status" value="1"/>
</dbReference>
<evidence type="ECO:0000256" key="5">
    <source>
        <dbReference type="ARBA" id="ARBA00023163"/>
    </source>
</evidence>
<keyword evidence="3" id="KW-0694">RNA-binding</keyword>
<dbReference type="GO" id="GO:0003723">
    <property type="term" value="F:RNA binding"/>
    <property type="evidence" value="ECO:0007669"/>
    <property type="project" value="UniProtKB-KW"/>
</dbReference>
<dbReference type="InterPro" id="IPR035926">
    <property type="entry name" value="NusB-like_sf"/>
</dbReference>
<evidence type="ECO:0000256" key="1">
    <source>
        <dbReference type="ARBA" id="ARBA00005952"/>
    </source>
</evidence>
<dbReference type="EMBL" id="VSSQ01010180">
    <property type="protein sequence ID" value="MPM43643.1"/>
    <property type="molecule type" value="Genomic_DNA"/>
</dbReference>
<organism evidence="7">
    <name type="scientific">bioreactor metagenome</name>
    <dbReference type="NCBI Taxonomy" id="1076179"/>
    <lineage>
        <taxon>unclassified sequences</taxon>
        <taxon>metagenomes</taxon>
        <taxon>ecological metagenomes</taxon>
    </lineage>
</organism>
<dbReference type="InterPro" id="IPR011605">
    <property type="entry name" value="NusB_fam"/>
</dbReference>
<dbReference type="Pfam" id="PF01029">
    <property type="entry name" value="NusB"/>
    <property type="match status" value="1"/>
</dbReference>
<dbReference type="SUPFAM" id="SSF48013">
    <property type="entry name" value="NusB-like"/>
    <property type="match status" value="1"/>
</dbReference>